<dbReference type="AlphaFoldDB" id="A0A6V7NWL5"/>
<feature type="domain" description="DUF4216" evidence="1">
    <location>
        <begin position="17"/>
        <end position="91"/>
    </location>
</feature>
<gene>
    <name evidence="2" type="ORF">CB5_LOCUS6079</name>
</gene>
<dbReference type="InterPro" id="IPR025312">
    <property type="entry name" value="DUF4216"/>
</dbReference>
<organism evidence="2">
    <name type="scientific">Ananas comosus var. bracteatus</name>
    <name type="common">red pineapple</name>
    <dbReference type="NCBI Taxonomy" id="296719"/>
    <lineage>
        <taxon>Eukaryota</taxon>
        <taxon>Viridiplantae</taxon>
        <taxon>Streptophyta</taxon>
        <taxon>Embryophyta</taxon>
        <taxon>Tracheophyta</taxon>
        <taxon>Spermatophyta</taxon>
        <taxon>Magnoliopsida</taxon>
        <taxon>Liliopsida</taxon>
        <taxon>Poales</taxon>
        <taxon>Bromeliaceae</taxon>
        <taxon>Bromelioideae</taxon>
        <taxon>Ananas</taxon>
    </lineage>
</organism>
<dbReference type="PANTHER" id="PTHR48258:SF15">
    <property type="entry name" value="OS02G0543900 PROTEIN"/>
    <property type="match status" value="1"/>
</dbReference>
<proteinExistence type="predicted"/>
<evidence type="ECO:0000313" key="2">
    <source>
        <dbReference type="EMBL" id="CAD1822868.1"/>
    </source>
</evidence>
<name>A0A6V7NWL5_ANACO</name>
<dbReference type="Pfam" id="PF13952">
    <property type="entry name" value="DUF4216"/>
    <property type="match status" value="1"/>
</dbReference>
<dbReference type="EMBL" id="LR862142">
    <property type="protein sequence ID" value="CAD1822868.1"/>
    <property type="molecule type" value="Genomic_DNA"/>
</dbReference>
<protein>
    <recommendedName>
        <fullName evidence="1">DUF4216 domain-containing protein</fullName>
    </recommendedName>
</protein>
<dbReference type="PANTHER" id="PTHR48258">
    <property type="entry name" value="DUF4218 DOMAIN-CONTAINING PROTEIN-RELATED"/>
    <property type="match status" value="1"/>
</dbReference>
<evidence type="ECO:0000259" key="1">
    <source>
        <dbReference type="Pfam" id="PF13952"/>
    </source>
</evidence>
<reference evidence="2" key="1">
    <citation type="submission" date="2020-07" db="EMBL/GenBank/DDBJ databases">
        <authorList>
            <person name="Lin J."/>
        </authorList>
    </citation>
    <scope>NUCLEOTIDE SEQUENCE</scope>
</reference>
<accession>A0A6V7NWL5</accession>
<sequence>MVEAEGQVYYGILTDILEIDYFGSFKVVLFRCDWADIKSQQGLKQDVHGSTLVNFAKLIHTGQLLKDNPFIFSSQAKQVFYVQDPKNIEWSYIITVKPRDLYDMGVRLEIEDDDDTYTQCMPCNTIVANELNDDTNWARTDFEEENNL</sequence>